<gene>
    <name evidence="3" type="ORF">MEDL_64022</name>
</gene>
<dbReference type="EMBL" id="CAJPWZ010003120">
    <property type="protein sequence ID" value="CAG2252413.1"/>
    <property type="molecule type" value="Genomic_DNA"/>
</dbReference>
<organism evidence="3 4">
    <name type="scientific">Mytilus edulis</name>
    <name type="common">Blue mussel</name>
    <dbReference type="NCBI Taxonomy" id="6550"/>
    <lineage>
        <taxon>Eukaryota</taxon>
        <taxon>Metazoa</taxon>
        <taxon>Spiralia</taxon>
        <taxon>Lophotrochozoa</taxon>
        <taxon>Mollusca</taxon>
        <taxon>Bivalvia</taxon>
        <taxon>Autobranchia</taxon>
        <taxon>Pteriomorphia</taxon>
        <taxon>Mytilida</taxon>
        <taxon>Mytiloidea</taxon>
        <taxon>Mytilidae</taxon>
        <taxon>Mytilinae</taxon>
        <taxon>Mytilus</taxon>
    </lineage>
</organism>
<dbReference type="InterPro" id="IPR000315">
    <property type="entry name" value="Znf_B-box"/>
</dbReference>
<dbReference type="PANTHER" id="PTHR25462:SF296">
    <property type="entry name" value="MEIOTIC P26, ISOFORM F"/>
    <property type="match status" value="1"/>
</dbReference>
<reference evidence="3" key="1">
    <citation type="submission" date="2021-03" db="EMBL/GenBank/DDBJ databases">
        <authorList>
            <person name="Bekaert M."/>
        </authorList>
    </citation>
    <scope>NUCLEOTIDE SEQUENCE</scope>
</reference>
<name>A0A8S3VC00_MYTED</name>
<comment type="caution">
    <text evidence="3">The sequence shown here is derived from an EMBL/GenBank/DDBJ whole genome shotgun (WGS) entry which is preliminary data.</text>
</comment>
<evidence type="ECO:0000313" key="4">
    <source>
        <dbReference type="Proteomes" id="UP000683360"/>
    </source>
</evidence>
<dbReference type="Gene3D" id="3.30.160.60">
    <property type="entry name" value="Classic Zinc Finger"/>
    <property type="match status" value="1"/>
</dbReference>
<evidence type="ECO:0000313" key="3">
    <source>
        <dbReference type="EMBL" id="CAG2252413.1"/>
    </source>
</evidence>
<dbReference type="Gene3D" id="4.10.830.40">
    <property type="match status" value="1"/>
</dbReference>
<keyword evidence="1" id="KW-0862">Zinc</keyword>
<keyword evidence="1" id="KW-0863">Zinc-finger</keyword>
<dbReference type="Proteomes" id="UP000683360">
    <property type="component" value="Unassembled WGS sequence"/>
</dbReference>
<keyword evidence="1" id="KW-0479">Metal-binding</keyword>
<evidence type="ECO:0000259" key="2">
    <source>
        <dbReference type="PROSITE" id="PS50119"/>
    </source>
</evidence>
<dbReference type="PROSITE" id="PS50119">
    <property type="entry name" value="ZF_BBOX"/>
    <property type="match status" value="1"/>
</dbReference>
<dbReference type="OrthoDB" id="10066958at2759"/>
<dbReference type="PANTHER" id="PTHR25462">
    <property type="entry name" value="BONUS, ISOFORM C-RELATED"/>
    <property type="match status" value="1"/>
</dbReference>
<feature type="domain" description="B box-type" evidence="2">
    <location>
        <begin position="23"/>
        <end position="70"/>
    </location>
</feature>
<dbReference type="SMART" id="SM00336">
    <property type="entry name" value="BBOX"/>
    <property type="match status" value="2"/>
</dbReference>
<dbReference type="Pfam" id="PF00643">
    <property type="entry name" value="zf-B_box"/>
    <property type="match status" value="1"/>
</dbReference>
<proteinExistence type="predicted"/>
<dbReference type="SUPFAM" id="SSF57845">
    <property type="entry name" value="B-box zinc-binding domain"/>
    <property type="match status" value="1"/>
</dbReference>
<dbReference type="AlphaFoldDB" id="A0A8S3VC00"/>
<evidence type="ECO:0000256" key="1">
    <source>
        <dbReference type="PROSITE-ProRule" id="PRU00024"/>
    </source>
</evidence>
<dbReference type="InterPro" id="IPR047153">
    <property type="entry name" value="TRIM45/56/19-like"/>
</dbReference>
<dbReference type="GO" id="GO:0008270">
    <property type="term" value="F:zinc ion binding"/>
    <property type="evidence" value="ECO:0007669"/>
    <property type="project" value="UniProtKB-KW"/>
</dbReference>
<sequence>MGSIAPHNFTISSLMDKAQSVKQECHLCKRRDKISEATKWCCDCTEALCEECLQFHGIMKLSADHKIVLIEEIDTSVSVEEPDLSMISDMCPVHTSKVLEAFCFDHQALCCVSCLTLQHRKCENVQLIEDIKQQKKDTINALMLEVSHVKANVETIMKEKRVQKENLRLTLQK</sequence>
<keyword evidence="4" id="KW-1185">Reference proteome</keyword>
<protein>
    <recommendedName>
        <fullName evidence="2">B box-type domain-containing protein</fullName>
    </recommendedName>
</protein>
<accession>A0A8S3VC00</accession>